<evidence type="ECO:0000313" key="6">
    <source>
        <dbReference type="Proteomes" id="UP000597762"/>
    </source>
</evidence>
<dbReference type="SUPFAM" id="SSF52833">
    <property type="entry name" value="Thioredoxin-like"/>
    <property type="match status" value="1"/>
</dbReference>
<feature type="compositionally biased region" description="Basic and acidic residues" evidence="3">
    <location>
        <begin position="600"/>
        <end position="616"/>
    </location>
</feature>
<protein>
    <submittedName>
        <fullName evidence="5">NME8</fullName>
    </submittedName>
</protein>
<feature type="region of interest" description="Disordered" evidence="3">
    <location>
        <begin position="600"/>
        <end position="689"/>
    </location>
</feature>
<evidence type="ECO:0000313" key="5">
    <source>
        <dbReference type="EMBL" id="CAE1305734.1"/>
    </source>
</evidence>
<dbReference type="PROSITE" id="PS51374">
    <property type="entry name" value="NDPK_LIKE"/>
    <property type="match status" value="3"/>
</dbReference>
<accession>A0A812DT47</accession>
<dbReference type="CDD" id="cd04416">
    <property type="entry name" value="NDPk_TX"/>
    <property type="match status" value="2"/>
</dbReference>
<keyword evidence="6" id="KW-1185">Reference proteome</keyword>
<dbReference type="PROSITE" id="PS00469">
    <property type="entry name" value="NDPK"/>
    <property type="match status" value="1"/>
</dbReference>
<name>A0A812DT47_ACAPH</name>
<dbReference type="Gene3D" id="3.30.70.141">
    <property type="entry name" value="Nucleoside diphosphate kinase-like domain"/>
    <property type="match status" value="3"/>
</dbReference>
<dbReference type="GO" id="GO:0006228">
    <property type="term" value="P:UTP biosynthetic process"/>
    <property type="evidence" value="ECO:0007669"/>
    <property type="project" value="InterPro"/>
</dbReference>
<comment type="caution">
    <text evidence="5">The sequence shown here is derived from an EMBL/GenBank/DDBJ whole genome shotgun (WGS) entry which is preliminary data.</text>
</comment>
<dbReference type="PANTHER" id="PTHR46135">
    <property type="entry name" value="NME/NM23 FAMILY MEMBER 8"/>
    <property type="match status" value="1"/>
</dbReference>
<evidence type="ECO:0000256" key="2">
    <source>
        <dbReference type="RuleBase" id="RU004011"/>
    </source>
</evidence>
<dbReference type="SMART" id="SM00562">
    <property type="entry name" value="NDK"/>
    <property type="match status" value="3"/>
</dbReference>
<dbReference type="Proteomes" id="UP000597762">
    <property type="component" value="Unassembled WGS sequence"/>
</dbReference>
<dbReference type="GO" id="GO:0006183">
    <property type="term" value="P:GTP biosynthetic process"/>
    <property type="evidence" value="ECO:0007669"/>
    <property type="project" value="InterPro"/>
</dbReference>
<dbReference type="OrthoDB" id="10263751at2759"/>
<dbReference type="InterPro" id="IPR036850">
    <property type="entry name" value="NDK-like_dom_sf"/>
</dbReference>
<feature type="domain" description="Nucleoside diphosphate kinase-like" evidence="4">
    <location>
        <begin position="324"/>
        <end position="458"/>
    </location>
</feature>
<dbReference type="CDD" id="cd02948">
    <property type="entry name" value="TRX_NDPK"/>
    <property type="match status" value="1"/>
</dbReference>
<gene>
    <name evidence="5" type="ORF">SPHA_58135</name>
</gene>
<dbReference type="Pfam" id="PF00334">
    <property type="entry name" value="NDK"/>
    <property type="match status" value="3"/>
</dbReference>
<dbReference type="InterPro" id="IPR034907">
    <property type="entry name" value="NDK-like_dom"/>
</dbReference>
<dbReference type="GO" id="GO:0006241">
    <property type="term" value="P:CTP biosynthetic process"/>
    <property type="evidence" value="ECO:0007669"/>
    <property type="project" value="InterPro"/>
</dbReference>
<organism evidence="5 6">
    <name type="scientific">Acanthosepion pharaonis</name>
    <name type="common">Pharaoh cuttlefish</name>
    <name type="synonym">Sepia pharaonis</name>
    <dbReference type="NCBI Taxonomy" id="158019"/>
    <lineage>
        <taxon>Eukaryota</taxon>
        <taxon>Metazoa</taxon>
        <taxon>Spiralia</taxon>
        <taxon>Lophotrochozoa</taxon>
        <taxon>Mollusca</taxon>
        <taxon>Cephalopoda</taxon>
        <taxon>Coleoidea</taxon>
        <taxon>Decapodiformes</taxon>
        <taxon>Sepiida</taxon>
        <taxon>Sepiina</taxon>
        <taxon>Sepiidae</taxon>
        <taxon>Acanthosepion</taxon>
    </lineage>
</organism>
<evidence type="ECO:0000256" key="1">
    <source>
        <dbReference type="PROSITE-ProRule" id="PRU00706"/>
    </source>
</evidence>
<evidence type="ECO:0000256" key="3">
    <source>
        <dbReference type="SAM" id="MobiDB-lite"/>
    </source>
</evidence>
<comment type="caution">
    <text evidence="1">Lacks conserved residue(s) required for the propagation of feature annotation.</text>
</comment>
<evidence type="ECO:0000259" key="4">
    <source>
        <dbReference type="SMART" id="SM00562"/>
    </source>
</evidence>
<dbReference type="PANTHER" id="PTHR46135:SF3">
    <property type="entry name" value="NME_NM23 FAMILY MEMBER 8"/>
    <property type="match status" value="1"/>
</dbReference>
<dbReference type="InterPro" id="IPR023005">
    <property type="entry name" value="Nucleoside_diP_kinase_AS"/>
</dbReference>
<dbReference type="Pfam" id="PF00085">
    <property type="entry name" value="Thioredoxin"/>
    <property type="match status" value="1"/>
</dbReference>
<dbReference type="InterPro" id="IPR001564">
    <property type="entry name" value="Nucleoside_diP_kinase"/>
</dbReference>
<dbReference type="Gene3D" id="3.40.30.10">
    <property type="entry name" value="Glutaredoxin"/>
    <property type="match status" value="1"/>
</dbReference>
<proteinExistence type="inferred from homology"/>
<dbReference type="InterPro" id="IPR013766">
    <property type="entry name" value="Thioredoxin_domain"/>
</dbReference>
<comment type="similarity">
    <text evidence="1 2">Belongs to the NDK family.</text>
</comment>
<dbReference type="AlphaFoldDB" id="A0A812DT47"/>
<feature type="domain" description="Nucleoside diphosphate kinase-like" evidence="4">
    <location>
        <begin position="172"/>
        <end position="316"/>
    </location>
</feature>
<dbReference type="PRINTS" id="PR01243">
    <property type="entry name" value="NUCDPKINASE"/>
</dbReference>
<reference evidence="5" key="1">
    <citation type="submission" date="2021-01" db="EMBL/GenBank/DDBJ databases">
        <authorList>
            <person name="Li R."/>
            <person name="Bekaert M."/>
        </authorList>
    </citation>
    <scope>NUCLEOTIDE SEQUENCE</scope>
    <source>
        <strain evidence="5">Farmed</strain>
    </source>
</reference>
<dbReference type="SUPFAM" id="SSF54919">
    <property type="entry name" value="Nucleoside diphosphate kinase, NDK"/>
    <property type="match status" value="3"/>
</dbReference>
<dbReference type="GO" id="GO:0004550">
    <property type="term" value="F:nucleoside diphosphate kinase activity"/>
    <property type="evidence" value="ECO:0007669"/>
    <property type="project" value="InterPro"/>
</dbReference>
<feature type="domain" description="Nucleoside diphosphate kinase-like" evidence="4">
    <location>
        <begin position="459"/>
        <end position="597"/>
    </location>
</feature>
<dbReference type="EMBL" id="CAHIKZ030003957">
    <property type="protein sequence ID" value="CAE1305734.1"/>
    <property type="molecule type" value="Genomic_DNA"/>
</dbReference>
<dbReference type="InterPro" id="IPR036249">
    <property type="entry name" value="Thioredoxin-like_sf"/>
</dbReference>
<dbReference type="InterPro" id="IPR051766">
    <property type="entry name" value="TXND_domain-containing"/>
</dbReference>
<sequence>MARRKGEVSLQQDLETQEDWEQMLAKEGLTVVDIYQEWAGPCISMVSNFKRIKNQVTDDLLHFVTAKADRIEALEKYRGKCEPCFLLIAGGSLVNVIRGAKSPLLMKVILHELEQEHKVLKGECKRKVIVDEAVELQAEKEVELEEENLLHFNGELVNFADKLELSSGEEPKEVTVAIIKPDVVQEGKVDEIIQQMEEDGIEIIAQEERQLTEEEAREFYSHLAEESFFEDYIQFMTSGSSYILVLSKGETGKGIIEEWKSKLGPPDVETAKDSAPDSWRAKFGSKGYMNALHGSDGPDSAIRELAFFFPNLDVPTYQKHIGRLERTFALIRPEAYQLYKDEIIEKIKEAGFKIALQKVVQLTKAEAEEFYKEHKEEEYFEELTEQMSSGPLLALGLAREDAINKWRDLLGPPNVEEAKEKDPNCLRAQYNVPGLQVNMLHGAKTSEEAETEINHFFPVEKTVAAIKPDAIGTKEEIINKIHEAGFQIAAQKETLLTPAIIESFYGNHKEKEYFDDLVNYMVSGPTMLMVLTREGAIEGWRSLMGPTDPEKAKEENPEFLRAKYGTDIMQNAVHGCSTEEKVEEIINTIFTDEEIITGDKAEDVKQMNETQEDAKQTSETQEDAKQTSQTQEDAKQMSETQEDEKQTNETQEAATADVDLATTGEAVESAESVKPGEAEAEPVSTSTEENAAIQERRQLKTLFNLRSSWQNDTAAKISLLMLLFEHFLEIFVWSPVGLTQTSSPIRIDSGPSECVKYDLTPGCLHVSSHWPEDVDYRKIPLRKVISLLSWQ</sequence>